<sequence length="200" mass="22584">MLFSVNPVNPQIRLIRKAVDILHQGEIIALPTDSVYAFGCRLRDKKAIAKLYQIKRVDKKHPMALLCADLKHIAVYARISNSTYKVLRRHLPGPYTFILQASREVPKLMLTKQKTVGLRVPDNQIVQDLVQELEEPILTTTAEVTDYGLFTEAIDIEEKFGNQLGCVIDGGILPDERSTIVDLSDDFPQVLREGKGKFLE</sequence>
<name>A0A532UU19_UNCL8</name>
<dbReference type="InterPro" id="IPR052532">
    <property type="entry name" value="SUA5_domain"/>
</dbReference>
<dbReference type="EMBL" id="NJBN01000010">
    <property type="protein sequence ID" value="TKJ38411.1"/>
    <property type="molecule type" value="Genomic_DNA"/>
</dbReference>
<evidence type="ECO:0000259" key="1">
    <source>
        <dbReference type="PROSITE" id="PS51163"/>
    </source>
</evidence>
<organism evidence="2 3">
    <name type="scientific">candidate division LCP-89 bacterium B3_LCP</name>
    <dbReference type="NCBI Taxonomy" id="2012998"/>
    <lineage>
        <taxon>Bacteria</taxon>
        <taxon>Pseudomonadati</taxon>
        <taxon>Bacteria division LCP-89</taxon>
    </lineage>
</organism>
<comment type="caution">
    <text evidence="2">The sequence shown here is derived from an EMBL/GenBank/DDBJ whole genome shotgun (WGS) entry which is preliminary data.</text>
</comment>
<accession>A0A532UU19</accession>
<feature type="domain" description="YrdC-like" evidence="1">
    <location>
        <begin position="12"/>
        <end position="196"/>
    </location>
</feature>
<dbReference type="PROSITE" id="PS51163">
    <property type="entry name" value="YRDC"/>
    <property type="match status" value="1"/>
</dbReference>
<dbReference type="InterPro" id="IPR006070">
    <property type="entry name" value="Sua5-like_dom"/>
</dbReference>
<dbReference type="AlphaFoldDB" id="A0A532UU19"/>
<dbReference type="SUPFAM" id="SSF55821">
    <property type="entry name" value="YrdC/RibB"/>
    <property type="match status" value="1"/>
</dbReference>
<dbReference type="PANTHER" id="PTHR42828:SF3">
    <property type="entry name" value="THREONYLCARBAMOYL-AMP SYNTHASE"/>
    <property type="match status" value="1"/>
</dbReference>
<dbReference type="Proteomes" id="UP000319619">
    <property type="component" value="Unassembled WGS sequence"/>
</dbReference>
<dbReference type="InterPro" id="IPR017945">
    <property type="entry name" value="DHBP_synth_RibB-like_a/b_dom"/>
</dbReference>
<gene>
    <name evidence="2" type="ORF">CEE37_12895</name>
</gene>
<dbReference type="PANTHER" id="PTHR42828">
    <property type="entry name" value="DHBP SYNTHASE RIBB-LIKE ALPHA/BETA DOMAIN-CONTAINING PROTEIN"/>
    <property type="match status" value="1"/>
</dbReference>
<protein>
    <submittedName>
        <fullName evidence="2">Threonylcarbamoyl-AMP synthase</fullName>
    </submittedName>
</protein>
<evidence type="ECO:0000313" key="3">
    <source>
        <dbReference type="Proteomes" id="UP000319619"/>
    </source>
</evidence>
<dbReference type="Gene3D" id="3.90.870.10">
    <property type="entry name" value="DHBP synthase"/>
    <property type="match status" value="1"/>
</dbReference>
<dbReference type="NCBIfam" id="TIGR00057">
    <property type="entry name" value="L-threonylcarbamoyladenylate synthase"/>
    <property type="match status" value="1"/>
</dbReference>
<dbReference type="GO" id="GO:0003725">
    <property type="term" value="F:double-stranded RNA binding"/>
    <property type="evidence" value="ECO:0007669"/>
    <property type="project" value="InterPro"/>
</dbReference>
<evidence type="ECO:0000313" key="2">
    <source>
        <dbReference type="EMBL" id="TKJ38411.1"/>
    </source>
</evidence>
<proteinExistence type="predicted"/>
<dbReference type="Pfam" id="PF01300">
    <property type="entry name" value="Sua5_yciO_yrdC"/>
    <property type="match status" value="1"/>
</dbReference>
<reference evidence="2 3" key="1">
    <citation type="submission" date="2017-06" db="EMBL/GenBank/DDBJ databases">
        <title>Novel microbial phyla capable of carbon fixation and sulfur reduction in deep-sea sediments.</title>
        <authorList>
            <person name="Huang J."/>
            <person name="Baker B."/>
            <person name="Wang Y."/>
        </authorList>
    </citation>
    <scope>NUCLEOTIDE SEQUENCE [LARGE SCALE GENOMIC DNA]</scope>
    <source>
        <strain evidence="2">B3_LCP</strain>
    </source>
</reference>